<dbReference type="CDD" id="cd17919">
    <property type="entry name" value="DEXHc_Snf"/>
    <property type="match status" value="1"/>
</dbReference>
<feature type="domain" description="Helicase C-terminal" evidence="3">
    <location>
        <begin position="456"/>
        <end position="621"/>
    </location>
</feature>
<dbReference type="InterPro" id="IPR014001">
    <property type="entry name" value="Helicase_ATP-bd"/>
</dbReference>
<dbReference type="InterPro" id="IPR027417">
    <property type="entry name" value="P-loop_NTPase"/>
</dbReference>
<dbReference type="GO" id="GO:0016787">
    <property type="term" value="F:hydrolase activity"/>
    <property type="evidence" value="ECO:0007669"/>
    <property type="project" value="UniProtKB-KW"/>
</dbReference>
<dbReference type="AlphaFoldDB" id="Q73CP4"/>
<evidence type="ECO:0000259" key="3">
    <source>
        <dbReference type="PROSITE" id="PS51194"/>
    </source>
</evidence>
<feature type="domain" description="Helicase ATP-binding" evidence="2">
    <location>
        <begin position="146"/>
        <end position="317"/>
    </location>
</feature>
<dbReference type="PROSITE" id="PS51194">
    <property type="entry name" value="HELICASE_CTER"/>
    <property type="match status" value="1"/>
</dbReference>
<dbReference type="GO" id="GO:0004386">
    <property type="term" value="F:helicase activity"/>
    <property type="evidence" value="ECO:0007669"/>
    <property type="project" value="UniProtKB-KW"/>
</dbReference>
<dbReference type="InterPro" id="IPR049730">
    <property type="entry name" value="SNF2/RAD54-like_C"/>
</dbReference>
<dbReference type="Pfam" id="PF00271">
    <property type="entry name" value="Helicase_C"/>
    <property type="match status" value="1"/>
</dbReference>
<sequence>MKFMTMKSNPELITVVFGEKEFFQLQDTKEEYFKQGRVRRILDRYQSYFDNYNELLINSNINYVSLQELIEKINKALSGVSTVSLVVSVEIQAYIQQNKYAINEQRIAGSTIKASDERWKSELITFGKILDEEITRPLKPEQLQASFYLATMKRAANFSVPGAGKTAMMYGAFAYLSSKKIRKIRRLLVVSPINAFEAWRTEYIEVFGEKRYLNYMNLKEVKYRNVGNVRVDWGKSDIIVINYEALEGKLTILNELIDEYTMIVCDEVHRVKGVGGRRATAALNLGPKSQYRYVLTGTPIPNSYKDIYNFLHLLYDKEYDSFFRWEVSDLENPEVEEINNRIQPFFWRTNKYDLKVPKADPDKLIVVKPSEKQKQLVQAIYENEGNILALYLRLLQASTNPALLLDKIEYRDLGLLDDEFDLTQVNALNDEEREIARIRAYQQLQVDIIPSAKFEKGIQLIMDLVGKGKKVIVWGMFVKTMQKIKQVLQQKGVSVNLVYGGTPKDERVKLINDFRDGEVEVMISNPNTLGESISLHQTVHDAIYFEYNFNLTFMLQSRDRIHRLGLKDDQYTRYYYLMTEGDRAHGGFIDQAIYKRLKEKEQVMLDAIDGELLIPEVTDDYLNDVKNIIQN</sequence>
<dbReference type="KEGG" id="bca:BCE_1021"/>
<protein>
    <submittedName>
        <fullName evidence="4">Helicase, SNF2 family</fullName>
    </submittedName>
</protein>
<dbReference type="SUPFAM" id="SSF52540">
    <property type="entry name" value="P-loop containing nucleoside triphosphate hydrolases"/>
    <property type="match status" value="2"/>
</dbReference>
<gene>
    <name evidence="4" type="ordered locus">BCE_1021</name>
</gene>
<dbReference type="Pfam" id="PF00176">
    <property type="entry name" value="SNF2-rel_dom"/>
    <property type="match status" value="1"/>
</dbReference>
<dbReference type="InterPro" id="IPR000330">
    <property type="entry name" value="SNF2_N"/>
</dbReference>
<evidence type="ECO:0000313" key="4">
    <source>
        <dbReference type="EMBL" id="AAS39952.1"/>
    </source>
</evidence>
<dbReference type="Gene3D" id="3.40.50.300">
    <property type="entry name" value="P-loop containing nucleotide triphosphate hydrolases"/>
    <property type="match status" value="1"/>
</dbReference>
<keyword evidence="4" id="KW-0547">Nucleotide-binding</keyword>
<dbReference type="HOGENOM" id="CLU_016760_0_0_9"/>
<dbReference type="InterPro" id="IPR038718">
    <property type="entry name" value="SNF2-like_sf"/>
</dbReference>
<reference evidence="4 5" key="1">
    <citation type="journal article" date="2004" name="Nucleic Acids Res.">
        <title>The genome sequence of Bacillus cereus ATCC 10987 reveals metabolic adaptations and a large plasmid related to Bacillus anthracis pXO1.</title>
        <authorList>
            <person name="Rasko D.A."/>
            <person name="Ravel J."/>
            <person name="Okstad O.A."/>
            <person name="Helgason E."/>
            <person name="Cer R.Z."/>
            <person name="Jiang L."/>
            <person name="Shores K.A."/>
            <person name="Fouts D.E."/>
            <person name="Tourasse N.J."/>
            <person name="Angiuoli S.V."/>
            <person name="Kolonay J."/>
            <person name="Nelson W.C."/>
            <person name="Kolsto A.-B."/>
            <person name="Fraser C.M."/>
            <person name="Read T.D."/>
        </authorList>
    </citation>
    <scope>NUCLEOTIDE SEQUENCE [LARGE SCALE GENOMIC DNA]</scope>
    <source>
        <strain evidence="5">ATCC 10987 / NRS 248</strain>
    </source>
</reference>
<dbReference type="EMBL" id="AE017194">
    <property type="protein sequence ID" value="AAS39952.1"/>
    <property type="molecule type" value="Genomic_DNA"/>
</dbReference>
<accession>Q73CP4</accession>
<evidence type="ECO:0000259" key="2">
    <source>
        <dbReference type="PROSITE" id="PS51192"/>
    </source>
</evidence>
<name>Q73CP4_BACC1</name>
<dbReference type="InterPro" id="IPR001650">
    <property type="entry name" value="Helicase_C-like"/>
</dbReference>
<evidence type="ECO:0000313" key="5">
    <source>
        <dbReference type="Proteomes" id="UP000002527"/>
    </source>
</evidence>
<dbReference type="Gene3D" id="3.40.50.10810">
    <property type="entry name" value="Tandem AAA-ATPase domain"/>
    <property type="match status" value="1"/>
</dbReference>
<evidence type="ECO:0000256" key="1">
    <source>
        <dbReference type="ARBA" id="ARBA00022801"/>
    </source>
</evidence>
<dbReference type="Proteomes" id="UP000002527">
    <property type="component" value="Chromosome"/>
</dbReference>
<dbReference type="CDD" id="cd18793">
    <property type="entry name" value="SF2_C_SNF"/>
    <property type="match status" value="1"/>
</dbReference>
<dbReference type="PROSITE" id="PS51192">
    <property type="entry name" value="HELICASE_ATP_BIND_1"/>
    <property type="match status" value="1"/>
</dbReference>
<keyword evidence="4" id="KW-0067">ATP-binding</keyword>
<dbReference type="GO" id="GO:0005524">
    <property type="term" value="F:ATP binding"/>
    <property type="evidence" value="ECO:0007669"/>
    <property type="project" value="InterPro"/>
</dbReference>
<dbReference type="SMART" id="SM00487">
    <property type="entry name" value="DEXDc"/>
    <property type="match status" value="1"/>
</dbReference>
<dbReference type="SMART" id="SM00490">
    <property type="entry name" value="HELICc"/>
    <property type="match status" value="1"/>
</dbReference>
<keyword evidence="1" id="KW-0378">Hydrolase</keyword>
<proteinExistence type="predicted"/>
<keyword evidence="4" id="KW-0347">Helicase</keyword>
<dbReference type="PANTHER" id="PTHR10799">
    <property type="entry name" value="SNF2/RAD54 HELICASE FAMILY"/>
    <property type="match status" value="1"/>
</dbReference>
<organism evidence="4 5">
    <name type="scientific">Bacillus cereus (strain ATCC 10987 / NRS 248)</name>
    <dbReference type="NCBI Taxonomy" id="222523"/>
    <lineage>
        <taxon>Bacteria</taxon>
        <taxon>Bacillati</taxon>
        <taxon>Bacillota</taxon>
        <taxon>Bacilli</taxon>
        <taxon>Bacillales</taxon>
        <taxon>Bacillaceae</taxon>
        <taxon>Bacillus</taxon>
        <taxon>Bacillus cereus group</taxon>
    </lineage>
</organism>